<evidence type="ECO:0000313" key="1">
    <source>
        <dbReference type="EMBL" id="QSE96378.1"/>
    </source>
</evidence>
<protein>
    <submittedName>
        <fullName evidence="1">Class I SAM-dependent methyltransferase</fullName>
    </submittedName>
</protein>
<keyword evidence="1" id="KW-0808">Transferase</keyword>
<name>A0A974WJA9_9BACT</name>
<dbReference type="Pfam" id="PF13489">
    <property type="entry name" value="Methyltransf_23"/>
    <property type="match status" value="1"/>
</dbReference>
<gene>
    <name evidence="1" type="ORF">JR347_12250</name>
</gene>
<dbReference type="InterPro" id="IPR029063">
    <property type="entry name" value="SAM-dependent_MTases_sf"/>
</dbReference>
<accession>A0A974WJA9</accession>
<dbReference type="CDD" id="cd02440">
    <property type="entry name" value="AdoMet_MTases"/>
    <property type="match status" value="1"/>
</dbReference>
<organism evidence="1 2">
    <name type="scientific">Fulvivirga lutea</name>
    <dbReference type="NCBI Taxonomy" id="2810512"/>
    <lineage>
        <taxon>Bacteria</taxon>
        <taxon>Pseudomonadati</taxon>
        <taxon>Bacteroidota</taxon>
        <taxon>Cytophagia</taxon>
        <taxon>Cytophagales</taxon>
        <taxon>Fulvivirgaceae</taxon>
        <taxon>Fulvivirga</taxon>
    </lineage>
</organism>
<dbReference type="SUPFAM" id="SSF53335">
    <property type="entry name" value="S-adenosyl-L-methionine-dependent methyltransferases"/>
    <property type="match status" value="1"/>
</dbReference>
<dbReference type="PANTHER" id="PTHR43861:SF6">
    <property type="entry name" value="METHYLTRANSFERASE TYPE 11"/>
    <property type="match status" value="1"/>
</dbReference>
<dbReference type="PANTHER" id="PTHR43861">
    <property type="entry name" value="TRANS-ACONITATE 2-METHYLTRANSFERASE-RELATED"/>
    <property type="match status" value="1"/>
</dbReference>
<dbReference type="KEGG" id="fuv:JR347_12250"/>
<keyword evidence="1" id="KW-0489">Methyltransferase</keyword>
<keyword evidence="2" id="KW-1185">Reference proteome</keyword>
<reference evidence="1" key="1">
    <citation type="submission" date="2021-02" db="EMBL/GenBank/DDBJ databases">
        <title>Fulvivirga sp. S481 isolated from sea water.</title>
        <authorList>
            <person name="Bae S.S."/>
            <person name="Baek K."/>
        </authorList>
    </citation>
    <scope>NUCLEOTIDE SEQUENCE</scope>
    <source>
        <strain evidence="1">S481</strain>
    </source>
</reference>
<dbReference type="RefSeq" id="WP_205720894.1">
    <property type="nucleotide sequence ID" value="NZ_CP070608.1"/>
</dbReference>
<dbReference type="GO" id="GO:0032259">
    <property type="term" value="P:methylation"/>
    <property type="evidence" value="ECO:0007669"/>
    <property type="project" value="UniProtKB-KW"/>
</dbReference>
<dbReference type="Gene3D" id="3.40.50.150">
    <property type="entry name" value="Vaccinia Virus protein VP39"/>
    <property type="match status" value="1"/>
</dbReference>
<proteinExistence type="predicted"/>
<evidence type="ECO:0000313" key="2">
    <source>
        <dbReference type="Proteomes" id="UP000662783"/>
    </source>
</evidence>
<sequence length="278" mass="32725">MKFTFDQELEECIVCGSSDINYFTQDHKGIRIFKCNNCNMKFMNPQYTDQYLSDFYAEYQSKDFKHHRYGDEENPRFAKHQDNIQLIEEYINPGKFFSIGSGNGFDMKVARDRGWEVEGYEVDPDFTKELADKFSIKMYSGKFEDIDLPAETYDCVYMNHVIEHPKNPGEYLSKIREILKPGGILYIATPNIDSLSIKIKKTLDSLGLRKKKGSYYDTWQHLTYYNPHHFSNILSSKFGFETLHMSNDVKKIENGKVKNSWIDKYLFKSGFRIVLRKK</sequence>
<dbReference type="GO" id="GO:0008168">
    <property type="term" value="F:methyltransferase activity"/>
    <property type="evidence" value="ECO:0007669"/>
    <property type="project" value="UniProtKB-KW"/>
</dbReference>
<dbReference type="AlphaFoldDB" id="A0A974WJA9"/>
<dbReference type="Proteomes" id="UP000662783">
    <property type="component" value="Chromosome"/>
</dbReference>
<dbReference type="EMBL" id="CP070608">
    <property type="protein sequence ID" value="QSE96378.1"/>
    <property type="molecule type" value="Genomic_DNA"/>
</dbReference>